<evidence type="ECO:0000259" key="1">
    <source>
        <dbReference type="Pfam" id="PF06527"/>
    </source>
</evidence>
<organism evidence="2 3">
    <name type="scientific">Azorhizobium oxalatiphilum</name>
    <dbReference type="NCBI Taxonomy" id="980631"/>
    <lineage>
        <taxon>Bacteria</taxon>
        <taxon>Pseudomonadati</taxon>
        <taxon>Pseudomonadota</taxon>
        <taxon>Alphaproteobacteria</taxon>
        <taxon>Hyphomicrobiales</taxon>
        <taxon>Xanthobacteraceae</taxon>
        <taxon>Azorhizobium</taxon>
    </lineage>
</organism>
<reference evidence="2" key="1">
    <citation type="journal article" date="2014" name="Int. J. Syst. Evol. Microbiol.">
        <title>Complete genome sequence of Corynebacterium casei LMG S-19264T (=DSM 44701T), isolated from a smear-ripened cheese.</title>
        <authorList>
            <consortium name="US DOE Joint Genome Institute (JGI-PGF)"/>
            <person name="Walter F."/>
            <person name="Albersmeier A."/>
            <person name="Kalinowski J."/>
            <person name="Ruckert C."/>
        </authorList>
    </citation>
    <scope>NUCLEOTIDE SEQUENCE</scope>
    <source>
        <strain evidence="2">CCM 7897</strain>
    </source>
</reference>
<dbReference type="Gene3D" id="3.40.50.300">
    <property type="entry name" value="P-loop containing nucleotide triphosphate hydrolases"/>
    <property type="match status" value="1"/>
</dbReference>
<dbReference type="SUPFAM" id="SSF52540">
    <property type="entry name" value="P-loop containing nucleoside triphosphate hydrolases"/>
    <property type="match status" value="1"/>
</dbReference>
<dbReference type="Pfam" id="PF06527">
    <property type="entry name" value="TniQ"/>
    <property type="match status" value="1"/>
</dbReference>
<evidence type="ECO:0000313" key="3">
    <source>
        <dbReference type="Proteomes" id="UP000606044"/>
    </source>
</evidence>
<accession>A0A917BXV8</accession>
<dbReference type="InterPro" id="IPR027417">
    <property type="entry name" value="P-loop_NTPase"/>
</dbReference>
<proteinExistence type="predicted"/>
<dbReference type="EMBL" id="BMCT01000002">
    <property type="protein sequence ID" value="GGF62534.1"/>
    <property type="molecule type" value="Genomic_DNA"/>
</dbReference>
<dbReference type="InterPro" id="IPR009492">
    <property type="entry name" value="TniQ"/>
</dbReference>
<reference evidence="2" key="2">
    <citation type="submission" date="2020-09" db="EMBL/GenBank/DDBJ databases">
        <authorList>
            <person name="Sun Q."/>
            <person name="Sedlacek I."/>
        </authorList>
    </citation>
    <scope>NUCLEOTIDE SEQUENCE</scope>
    <source>
        <strain evidence="2">CCM 7897</strain>
    </source>
</reference>
<comment type="caution">
    <text evidence="2">The sequence shown here is derived from an EMBL/GenBank/DDBJ whole genome shotgun (WGS) entry which is preliminary data.</text>
</comment>
<name>A0A917BXV8_9HYPH</name>
<evidence type="ECO:0000313" key="2">
    <source>
        <dbReference type="EMBL" id="GGF62534.1"/>
    </source>
</evidence>
<dbReference type="AlphaFoldDB" id="A0A917BXV8"/>
<dbReference type="Proteomes" id="UP000606044">
    <property type="component" value="Unassembled WGS sequence"/>
</dbReference>
<feature type="domain" description="TniQ" evidence="1">
    <location>
        <begin position="324"/>
        <end position="443"/>
    </location>
</feature>
<gene>
    <name evidence="2" type="ORF">GCM10007301_22820</name>
</gene>
<dbReference type="GO" id="GO:0016887">
    <property type="term" value="F:ATP hydrolysis activity"/>
    <property type="evidence" value="ECO:0007669"/>
    <property type="project" value="InterPro"/>
</dbReference>
<dbReference type="GO" id="GO:0005524">
    <property type="term" value="F:ATP binding"/>
    <property type="evidence" value="ECO:0007669"/>
    <property type="project" value="InterPro"/>
</dbReference>
<dbReference type="RefSeq" id="WP_188578489.1">
    <property type="nucleotide sequence ID" value="NZ_BMCT01000002.1"/>
</dbReference>
<keyword evidence="3" id="KW-1185">Reference proteome</keyword>
<sequence length="867" mass="93791">MTSEIVSYEARARRMIAAVKGIPWGAPGSRSFDFELPVLESSPGPASGVLLILLANRLLDQTPGLCDRISQGNAIVTIKVPALNDARILCEYLMGKGDYRPPFRDEERGQKEAATPKVMLCERQERAVVRKSHADAEDIVASGRSLIAIWWDVENVLSPTLQALRTHNLDLPSLDVEMLEWVGSLYLRQQCVLEVDDAGARSLSPSGAGLALAPGLSVEACNERILKLLQQQEPRPQADGPLLHELHGLGDAKAWAENLIQDLSDFANGTIAWSDVDKGAVISGPPGCGKTTLVQAIARTAGLPIICTSVASWSSHNYLSGTLQAMRESFAEARRVAPSLASERAITRLCTLTGASQVELEEAAFVPVGATGKSSLAATIFHLRIFGEVVRRDHIKPHRFRVCPRCLLDDIDHGEGPRLSRPWLRVSWIHEPMVACGKHGVLLHEIDHSKQTVAVDFHSIVQTLVPALEGLAQRSVTFRRSDLHRWVEARLTNTTVPASWLDDMPLHAVITLSEVLGLAGAPRSAGTSLTPERKASAREDGFRIAVRGQGELHAYLAKLHERSQGKPVLGRSALLPDVLKGMEFRPARAMLGRIAACIRLANAFSRKGKIAHATSMRLEGDLLHLHEASQSTGIRSEHLHELGRIGVLSLKPMPAAEGKTSGYGIPTGQFADFWARIVGEATPIADLASRKVSVIRAAIQTGATVPTLLATLAESGEPWRGFSGERRASSIRVDEDEVSRLITAKLDLSDASAESTDQIIKREFRNLTATRLDDLVKAGVLVPAADQWKRTDGSFAYTPESVKALRQGYVGVAELSSAIGITAREIEDIFEQGGVTNAFGIPGMYDRLAVDALFAEAECGHGGPDVA</sequence>
<protein>
    <recommendedName>
        <fullName evidence="1">TniQ domain-containing protein</fullName>
    </recommendedName>
</protein>